<evidence type="ECO:0000256" key="3">
    <source>
        <dbReference type="ARBA" id="ARBA00012438"/>
    </source>
</evidence>
<comment type="caution">
    <text evidence="16">The sequence shown here is derived from an EMBL/GenBank/DDBJ whole genome shotgun (WGS) entry which is preliminary data.</text>
</comment>
<evidence type="ECO:0000256" key="4">
    <source>
        <dbReference type="ARBA" id="ARBA00022448"/>
    </source>
</evidence>
<reference evidence="17" key="1">
    <citation type="journal article" date="2019" name="Int. J. Syst. Evol. Microbiol.">
        <title>The Global Catalogue of Microorganisms (GCM) 10K type strain sequencing project: providing services to taxonomists for standard genome sequencing and annotation.</title>
        <authorList>
            <consortium name="The Broad Institute Genomics Platform"/>
            <consortium name="The Broad Institute Genome Sequencing Center for Infectious Disease"/>
            <person name="Wu L."/>
            <person name="Ma J."/>
        </authorList>
    </citation>
    <scope>NUCLEOTIDE SEQUENCE [LARGE SCALE GENOMIC DNA]</scope>
    <source>
        <strain evidence="17">CGMCC 1.19062</strain>
    </source>
</reference>
<keyword evidence="10 16" id="KW-0418">Kinase</keyword>
<dbReference type="Pfam" id="PF02518">
    <property type="entry name" value="HATPase_c"/>
    <property type="match status" value="1"/>
</dbReference>
<evidence type="ECO:0000259" key="15">
    <source>
        <dbReference type="PROSITE" id="PS50109"/>
    </source>
</evidence>
<dbReference type="InterPro" id="IPR036890">
    <property type="entry name" value="HATPase_C_sf"/>
</dbReference>
<evidence type="ECO:0000313" key="17">
    <source>
        <dbReference type="Proteomes" id="UP001597295"/>
    </source>
</evidence>
<evidence type="ECO:0000256" key="2">
    <source>
        <dbReference type="ARBA" id="ARBA00004236"/>
    </source>
</evidence>
<keyword evidence="7 16" id="KW-0808">Transferase</keyword>
<evidence type="ECO:0000256" key="7">
    <source>
        <dbReference type="ARBA" id="ARBA00022679"/>
    </source>
</evidence>
<dbReference type="SUPFAM" id="SSF55874">
    <property type="entry name" value="ATPase domain of HSP90 chaperone/DNA topoisomerase II/histidine kinase"/>
    <property type="match status" value="1"/>
</dbReference>
<accession>A0ABW5DKJ5</accession>
<dbReference type="InterPro" id="IPR035965">
    <property type="entry name" value="PAS-like_dom_sf"/>
</dbReference>
<organism evidence="16 17">
    <name type="scientific">Lacibacterium aquatile</name>
    <dbReference type="NCBI Taxonomy" id="1168082"/>
    <lineage>
        <taxon>Bacteria</taxon>
        <taxon>Pseudomonadati</taxon>
        <taxon>Pseudomonadota</taxon>
        <taxon>Alphaproteobacteria</taxon>
        <taxon>Rhodospirillales</taxon>
        <taxon>Rhodospirillaceae</taxon>
    </lineage>
</organism>
<feature type="domain" description="Histidine kinase" evidence="15">
    <location>
        <begin position="241"/>
        <end position="457"/>
    </location>
</feature>
<dbReference type="Proteomes" id="UP001597295">
    <property type="component" value="Unassembled WGS sequence"/>
</dbReference>
<dbReference type="Gene3D" id="3.30.450.20">
    <property type="entry name" value="PAS domain"/>
    <property type="match status" value="1"/>
</dbReference>
<dbReference type="RefSeq" id="WP_379874539.1">
    <property type="nucleotide sequence ID" value="NZ_JBHUIP010000003.1"/>
</dbReference>
<evidence type="ECO:0000313" key="16">
    <source>
        <dbReference type="EMBL" id="MFD2261623.1"/>
    </source>
</evidence>
<dbReference type="InterPro" id="IPR014310">
    <property type="entry name" value="Sig_transdc_His_kinase_PhoR"/>
</dbReference>
<evidence type="ECO:0000256" key="5">
    <source>
        <dbReference type="ARBA" id="ARBA00022475"/>
    </source>
</evidence>
<dbReference type="SUPFAM" id="SSF55785">
    <property type="entry name" value="PYP-like sensor domain (PAS domain)"/>
    <property type="match status" value="1"/>
</dbReference>
<protein>
    <recommendedName>
        <fullName evidence="3">histidine kinase</fullName>
        <ecNumber evidence="3">2.7.13.3</ecNumber>
    </recommendedName>
</protein>
<dbReference type="PANTHER" id="PTHR45453:SF1">
    <property type="entry name" value="PHOSPHATE REGULON SENSOR PROTEIN PHOR"/>
    <property type="match status" value="1"/>
</dbReference>
<evidence type="ECO:0000256" key="12">
    <source>
        <dbReference type="ARBA" id="ARBA00022989"/>
    </source>
</evidence>
<dbReference type="NCBIfam" id="TIGR02966">
    <property type="entry name" value="phoR_proteo"/>
    <property type="match status" value="1"/>
</dbReference>
<keyword evidence="9" id="KW-0547">Nucleotide-binding</keyword>
<keyword evidence="13" id="KW-0902">Two-component regulatory system</keyword>
<dbReference type="PRINTS" id="PR00344">
    <property type="entry name" value="BCTRLSENSOR"/>
</dbReference>
<proteinExistence type="predicted"/>
<keyword evidence="17" id="KW-1185">Reference proteome</keyword>
<evidence type="ECO:0000256" key="10">
    <source>
        <dbReference type="ARBA" id="ARBA00022777"/>
    </source>
</evidence>
<dbReference type="SMART" id="SM00388">
    <property type="entry name" value="HisKA"/>
    <property type="match status" value="1"/>
</dbReference>
<evidence type="ECO:0000256" key="8">
    <source>
        <dbReference type="ARBA" id="ARBA00022692"/>
    </source>
</evidence>
<dbReference type="Gene3D" id="1.10.287.130">
    <property type="match status" value="1"/>
</dbReference>
<keyword evidence="5" id="KW-1003">Cell membrane</keyword>
<keyword evidence="14" id="KW-0472">Membrane</keyword>
<dbReference type="InterPro" id="IPR050351">
    <property type="entry name" value="BphY/WalK/GraS-like"/>
</dbReference>
<dbReference type="SMART" id="SM00387">
    <property type="entry name" value="HATPase_c"/>
    <property type="match status" value="1"/>
</dbReference>
<keyword evidence="8 14" id="KW-0812">Transmembrane</keyword>
<feature type="transmembrane region" description="Helical" evidence="14">
    <location>
        <begin position="44"/>
        <end position="61"/>
    </location>
</feature>
<evidence type="ECO:0000256" key="14">
    <source>
        <dbReference type="SAM" id="Phobius"/>
    </source>
</evidence>
<evidence type="ECO:0000256" key="6">
    <source>
        <dbReference type="ARBA" id="ARBA00022553"/>
    </source>
</evidence>
<dbReference type="CDD" id="cd00082">
    <property type="entry name" value="HisKA"/>
    <property type="match status" value="1"/>
</dbReference>
<dbReference type="GO" id="GO:0004673">
    <property type="term" value="F:protein histidine kinase activity"/>
    <property type="evidence" value="ECO:0007669"/>
    <property type="project" value="UniProtKB-EC"/>
</dbReference>
<dbReference type="Gene3D" id="3.30.565.10">
    <property type="entry name" value="Histidine kinase-like ATPase, C-terminal domain"/>
    <property type="match status" value="1"/>
</dbReference>
<comment type="subcellular location">
    <subcellularLocation>
        <location evidence="2">Cell membrane</location>
    </subcellularLocation>
</comment>
<dbReference type="PANTHER" id="PTHR45453">
    <property type="entry name" value="PHOSPHATE REGULON SENSOR PROTEIN PHOR"/>
    <property type="match status" value="1"/>
</dbReference>
<dbReference type="PROSITE" id="PS50109">
    <property type="entry name" value="HIS_KIN"/>
    <property type="match status" value="1"/>
</dbReference>
<keyword evidence="6" id="KW-0597">Phosphoprotein</keyword>
<keyword evidence="12 14" id="KW-1133">Transmembrane helix</keyword>
<dbReference type="InterPro" id="IPR004358">
    <property type="entry name" value="Sig_transdc_His_kin-like_C"/>
</dbReference>
<comment type="catalytic activity">
    <reaction evidence="1">
        <text>ATP + protein L-histidine = ADP + protein N-phospho-L-histidine.</text>
        <dbReference type="EC" id="2.7.13.3"/>
    </reaction>
</comment>
<dbReference type="EC" id="2.7.13.3" evidence="3"/>
<dbReference type="Pfam" id="PF00512">
    <property type="entry name" value="HisKA"/>
    <property type="match status" value="1"/>
</dbReference>
<keyword evidence="4" id="KW-0813">Transport</keyword>
<evidence type="ECO:0000256" key="13">
    <source>
        <dbReference type="ARBA" id="ARBA00023012"/>
    </source>
</evidence>
<evidence type="ECO:0000256" key="9">
    <source>
        <dbReference type="ARBA" id="ARBA00022741"/>
    </source>
</evidence>
<name>A0ABW5DKJ5_9PROT</name>
<dbReference type="SUPFAM" id="SSF47384">
    <property type="entry name" value="Homodimeric domain of signal transducing histidine kinase"/>
    <property type="match status" value="1"/>
</dbReference>
<feature type="transmembrane region" description="Helical" evidence="14">
    <location>
        <begin position="18"/>
        <end position="38"/>
    </location>
</feature>
<evidence type="ECO:0000256" key="1">
    <source>
        <dbReference type="ARBA" id="ARBA00000085"/>
    </source>
</evidence>
<dbReference type="InterPro" id="IPR036097">
    <property type="entry name" value="HisK_dim/P_sf"/>
</dbReference>
<gene>
    <name evidence="16" type="primary">phoR</name>
    <name evidence="16" type="ORF">ACFSM5_01910</name>
</gene>
<dbReference type="InterPro" id="IPR003594">
    <property type="entry name" value="HATPase_dom"/>
</dbReference>
<dbReference type="InterPro" id="IPR003661">
    <property type="entry name" value="HisK_dim/P_dom"/>
</dbReference>
<dbReference type="EMBL" id="JBHUIP010000003">
    <property type="protein sequence ID" value="MFD2261623.1"/>
    <property type="molecule type" value="Genomic_DNA"/>
</dbReference>
<sequence length="457" mass="49770">MAGDSFTQTRGRLPFTRIALGVTQLVAPIFLLLIVGAWQGEFETGTTFLLAALFVGWYTLVARRHARALYDLRDFAQRLAQEPASIPSTARFGSPPVRDLAQAVADLVSDFRTRTGQLEHLLMARSDILDAVPDPVFAFDALGQIVVANKAAMDQFKAGPGRDLFGLFRQPDIVTALQAVLAGEGRAAATLTLPAPIEREFTLIVSKLADTGPDDMRGVMTLHDVTTQRRVEQTRADFVANASHEIRTPLTTLLGFIETLQGPARDDAAARDKFLGIMREQAERMRRLVVDLLSLSRIEQREHEIPTDKVILDEVVGRTAAALQQIAAAKNTTLTLDLDGKAVILGDGDELAQLVQNLIDNAIKYGRTGGQVKVRLSQTGQGIVLSVTDDGEGIAREHLPRLTERFYRVDPARSRSAGGTGLGLAIVKHIVSRHRGRLTIDSEVGKGTTFTILFPKG</sequence>
<dbReference type="InterPro" id="IPR005467">
    <property type="entry name" value="His_kinase_dom"/>
</dbReference>
<keyword evidence="11" id="KW-0067">ATP-binding</keyword>
<evidence type="ECO:0000256" key="11">
    <source>
        <dbReference type="ARBA" id="ARBA00022840"/>
    </source>
</evidence>